<gene>
    <name evidence="3" type="ORF">GCM10011512_24940</name>
</gene>
<sequence length="258" mass="27518">MTTTAPAHPAPFRSPSTSGSRIGSVVRLHFANPMTVVVIPAIVLGGIFLVNLAIWWIILRSVPAEAQADAREGLQWSGATFYLFVYMLIVAVQAMNATFAFAQGFGATRRDYYLGTSLVFVVLSLGWSVAFTVMGLLETATGGWGLGGRMFTAIYFTENPLSRLLIVFLAFLFFFFIGAAIATVFVRWRGTGLTLFLVGAAVVLVGIAALVTLGDGWPAVGAWFAAAGPTGVALWSLVITLLAAVAGFLNLRRATTRD</sequence>
<dbReference type="EMBL" id="BMJI01000018">
    <property type="protein sequence ID" value="GGC96918.1"/>
    <property type="molecule type" value="Genomic_DNA"/>
</dbReference>
<feature type="region of interest" description="Disordered" evidence="1">
    <location>
        <begin position="1"/>
        <end position="20"/>
    </location>
</feature>
<evidence type="ECO:0000313" key="3">
    <source>
        <dbReference type="EMBL" id="GGC96918.1"/>
    </source>
</evidence>
<feature type="transmembrane region" description="Helical" evidence="2">
    <location>
        <begin position="79"/>
        <end position="101"/>
    </location>
</feature>
<proteinExistence type="predicted"/>
<feature type="transmembrane region" description="Helical" evidence="2">
    <location>
        <begin position="36"/>
        <end position="59"/>
    </location>
</feature>
<evidence type="ECO:0000256" key="1">
    <source>
        <dbReference type="SAM" id="MobiDB-lite"/>
    </source>
</evidence>
<accession>A0ABQ1PGH6</accession>
<protein>
    <recommendedName>
        <fullName evidence="5">ABC transporter permease</fullName>
    </recommendedName>
</protein>
<feature type="transmembrane region" description="Helical" evidence="2">
    <location>
        <begin position="113"/>
        <end position="137"/>
    </location>
</feature>
<feature type="transmembrane region" description="Helical" evidence="2">
    <location>
        <begin position="193"/>
        <end position="213"/>
    </location>
</feature>
<evidence type="ECO:0000313" key="4">
    <source>
        <dbReference type="Proteomes" id="UP000597761"/>
    </source>
</evidence>
<dbReference type="RefSeq" id="WP_188668751.1">
    <property type="nucleotide sequence ID" value="NZ_BMJI01000018.1"/>
</dbReference>
<dbReference type="Proteomes" id="UP000597761">
    <property type="component" value="Unassembled WGS sequence"/>
</dbReference>
<keyword evidence="4" id="KW-1185">Reference proteome</keyword>
<feature type="transmembrane region" description="Helical" evidence="2">
    <location>
        <begin position="233"/>
        <end position="251"/>
    </location>
</feature>
<reference evidence="4" key="1">
    <citation type="journal article" date="2019" name="Int. J. Syst. Evol. Microbiol.">
        <title>The Global Catalogue of Microorganisms (GCM) 10K type strain sequencing project: providing services to taxonomists for standard genome sequencing and annotation.</title>
        <authorList>
            <consortium name="The Broad Institute Genomics Platform"/>
            <consortium name="The Broad Institute Genome Sequencing Center for Infectious Disease"/>
            <person name="Wu L."/>
            <person name="Ma J."/>
        </authorList>
    </citation>
    <scope>NUCLEOTIDE SEQUENCE [LARGE SCALE GENOMIC DNA]</scope>
    <source>
        <strain evidence="4">CGMCC 1.15480</strain>
    </source>
</reference>
<keyword evidence="2" id="KW-0812">Transmembrane</keyword>
<keyword evidence="2" id="KW-0472">Membrane</keyword>
<evidence type="ECO:0000256" key="2">
    <source>
        <dbReference type="SAM" id="Phobius"/>
    </source>
</evidence>
<comment type="caution">
    <text evidence="3">The sequence shown here is derived from an EMBL/GenBank/DDBJ whole genome shotgun (WGS) entry which is preliminary data.</text>
</comment>
<keyword evidence="2" id="KW-1133">Transmembrane helix</keyword>
<evidence type="ECO:0008006" key="5">
    <source>
        <dbReference type="Google" id="ProtNLM"/>
    </source>
</evidence>
<organism evidence="3 4">
    <name type="scientific">Tersicoccus solisilvae</name>
    <dbReference type="NCBI Taxonomy" id="1882339"/>
    <lineage>
        <taxon>Bacteria</taxon>
        <taxon>Bacillati</taxon>
        <taxon>Actinomycetota</taxon>
        <taxon>Actinomycetes</taxon>
        <taxon>Micrococcales</taxon>
        <taxon>Micrococcaceae</taxon>
        <taxon>Tersicoccus</taxon>
    </lineage>
</organism>
<name>A0ABQ1PGH6_9MICC</name>
<feature type="transmembrane region" description="Helical" evidence="2">
    <location>
        <begin position="164"/>
        <end position="186"/>
    </location>
</feature>